<dbReference type="GO" id="GO:0032791">
    <property type="term" value="F:lead ion binding"/>
    <property type="evidence" value="ECO:0007669"/>
    <property type="project" value="TreeGrafter"/>
</dbReference>
<evidence type="ECO:0000313" key="2">
    <source>
        <dbReference type="EMBL" id="OGI64624.1"/>
    </source>
</evidence>
<dbReference type="GO" id="GO:0010288">
    <property type="term" value="P:response to lead ion"/>
    <property type="evidence" value="ECO:0007669"/>
    <property type="project" value="TreeGrafter"/>
</dbReference>
<proteinExistence type="predicted"/>
<dbReference type="PANTHER" id="PTHR39168:SF1">
    <property type="entry name" value="TRANSCRIPTIONAL REGULATORY PROTEIN"/>
    <property type="match status" value="1"/>
</dbReference>
<feature type="domain" description="HTH arsR-type" evidence="1">
    <location>
        <begin position="1"/>
        <end position="94"/>
    </location>
</feature>
<comment type="caution">
    <text evidence="2">The sequence shown here is derived from an EMBL/GenBank/DDBJ whole genome shotgun (WGS) entry which is preliminary data.</text>
</comment>
<dbReference type="EMBL" id="MFSP01000128">
    <property type="protein sequence ID" value="OGI64624.1"/>
    <property type="molecule type" value="Genomic_DNA"/>
</dbReference>
<dbReference type="PRINTS" id="PR00778">
    <property type="entry name" value="HTHARSR"/>
</dbReference>
<dbReference type="CDD" id="cd00090">
    <property type="entry name" value="HTH_ARSR"/>
    <property type="match status" value="1"/>
</dbReference>
<dbReference type="PANTHER" id="PTHR39168">
    <property type="entry name" value="TRANSCRIPTIONAL REGULATOR-RELATED"/>
    <property type="match status" value="1"/>
</dbReference>
<dbReference type="InterPro" id="IPR011991">
    <property type="entry name" value="ArsR-like_HTH"/>
</dbReference>
<dbReference type="GO" id="GO:0003700">
    <property type="term" value="F:DNA-binding transcription factor activity"/>
    <property type="evidence" value="ECO:0007669"/>
    <property type="project" value="InterPro"/>
</dbReference>
<dbReference type="GO" id="GO:0046686">
    <property type="term" value="P:response to cadmium ion"/>
    <property type="evidence" value="ECO:0007669"/>
    <property type="project" value="TreeGrafter"/>
</dbReference>
<accession>A0A1F6V5C1</accession>
<gene>
    <name evidence="2" type="ORF">A2W18_03115</name>
</gene>
<dbReference type="GO" id="GO:0003677">
    <property type="term" value="F:DNA binding"/>
    <property type="evidence" value="ECO:0007669"/>
    <property type="project" value="TreeGrafter"/>
</dbReference>
<organism evidence="2 3">
    <name type="scientific">Candidatus Muproteobacteria bacterium RBG_16_60_9</name>
    <dbReference type="NCBI Taxonomy" id="1817755"/>
    <lineage>
        <taxon>Bacteria</taxon>
        <taxon>Pseudomonadati</taxon>
        <taxon>Pseudomonadota</taxon>
        <taxon>Candidatus Muproteobacteria</taxon>
    </lineage>
</organism>
<dbReference type="InterPro" id="IPR052543">
    <property type="entry name" value="HTH_Metal-responsive_Reg"/>
</dbReference>
<dbReference type="GO" id="GO:0097063">
    <property type="term" value="F:cadmium ion sensor activity"/>
    <property type="evidence" value="ECO:0007669"/>
    <property type="project" value="TreeGrafter"/>
</dbReference>
<dbReference type="InterPro" id="IPR001845">
    <property type="entry name" value="HTH_ArsR_DNA-bd_dom"/>
</dbReference>
<dbReference type="Proteomes" id="UP000179076">
    <property type="component" value="Unassembled WGS sequence"/>
</dbReference>
<dbReference type="SMART" id="SM00418">
    <property type="entry name" value="HTH_ARSR"/>
    <property type="match status" value="1"/>
</dbReference>
<dbReference type="Gene3D" id="1.10.10.10">
    <property type="entry name" value="Winged helix-like DNA-binding domain superfamily/Winged helix DNA-binding domain"/>
    <property type="match status" value="1"/>
</dbReference>
<dbReference type="PROSITE" id="PS50987">
    <property type="entry name" value="HTH_ARSR_2"/>
    <property type="match status" value="1"/>
</dbReference>
<evidence type="ECO:0000313" key="3">
    <source>
        <dbReference type="Proteomes" id="UP000179076"/>
    </source>
</evidence>
<dbReference type="InterPro" id="IPR036390">
    <property type="entry name" value="WH_DNA-bd_sf"/>
</dbReference>
<reference evidence="2 3" key="1">
    <citation type="journal article" date="2016" name="Nat. Commun.">
        <title>Thousands of microbial genomes shed light on interconnected biogeochemical processes in an aquifer system.</title>
        <authorList>
            <person name="Anantharaman K."/>
            <person name="Brown C.T."/>
            <person name="Hug L.A."/>
            <person name="Sharon I."/>
            <person name="Castelle C.J."/>
            <person name="Probst A.J."/>
            <person name="Thomas B.C."/>
            <person name="Singh A."/>
            <person name="Wilkins M.J."/>
            <person name="Karaoz U."/>
            <person name="Brodie E.L."/>
            <person name="Williams K.H."/>
            <person name="Hubbard S.S."/>
            <person name="Banfield J.F."/>
        </authorList>
    </citation>
    <scope>NUCLEOTIDE SEQUENCE [LARGE SCALE GENOMIC DNA]</scope>
</reference>
<name>A0A1F6V5C1_9PROT</name>
<dbReference type="SUPFAM" id="SSF46785">
    <property type="entry name" value="Winged helix' DNA-binding domain"/>
    <property type="match status" value="1"/>
</dbReference>
<dbReference type="Pfam" id="PF01022">
    <property type="entry name" value="HTH_5"/>
    <property type="match status" value="1"/>
</dbReference>
<dbReference type="InterPro" id="IPR036388">
    <property type="entry name" value="WH-like_DNA-bd_sf"/>
</dbReference>
<evidence type="ECO:0000259" key="1">
    <source>
        <dbReference type="PROSITE" id="PS50987"/>
    </source>
</evidence>
<protein>
    <submittedName>
        <fullName evidence="2">Transcriptional regulator</fullName>
    </submittedName>
</protein>
<sequence>MDGEPDIARLARAIGDSTRIRMLNALMEGRALTAKELAYGAGIGPATATSHLRKLENEGLVLVTAQGRHKYFRLASVEVAHLIESLTALAPQPRNAPPTAEHPIRAARFCYDHLAGRLGTRLTEALTARGWLAISDKTYTVTRKGESQFAAFDIDLPALRRSRRKFAYRCLDWSERRDHLGGALGAAIAHRLIDLGWIEKSRRSRVITVTNSGRRALAKAFGVSLEHDE</sequence>
<dbReference type="AlphaFoldDB" id="A0A1F6V5C1"/>